<dbReference type="KEGG" id="rmc:RMONA_06035"/>
<dbReference type="Pfam" id="PF13776">
    <property type="entry name" value="DUF4172"/>
    <property type="match status" value="1"/>
</dbReference>
<proteinExistence type="predicted"/>
<name>A0A0B7J0G9_9RICK</name>
<gene>
    <name evidence="2" type="ORF">RMONA_06035</name>
</gene>
<organism evidence="2 3">
    <name type="scientific">Rickettsia monacensis</name>
    <dbReference type="NCBI Taxonomy" id="109232"/>
    <lineage>
        <taxon>Bacteria</taxon>
        <taxon>Pseudomonadati</taxon>
        <taxon>Pseudomonadota</taxon>
        <taxon>Alphaproteobacteria</taxon>
        <taxon>Rickettsiales</taxon>
        <taxon>Rickettsiaceae</taxon>
        <taxon>Rickettsieae</taxon>
        <taxon>Rickettsia</taxon>
        <taxon>spotted fever group</taxon>
    </lineage>
</organism>
<sequence length="75" mass="8710">MIWNWQNKDWPNFEYDQKHILDLEKNFVKNSGILLGATKYLSEADQNNLIVMLASDEALNSSEIEGEYLNNPDYG</sequence>
<protein>
    <recommendedName>
        <fullName evidence="1">DUF4172 domain-containing protein</fullName>
    </recommendedName>
</protein>
<feature type="domain" description="DUF4172" evidence="1">
    <location>
        <begin position="3"/>
        <end position="71"/>
    </location>
</feature>
<accession>A0A0B7J0G9</accession>
<dbReference type="STRING" id="109232.RMONA_06035"/>
<dbReference type="Proteomes" id="UP000018149">
    <property type="component" value="Chromosome I"/>
</dbReference>
<dbReference type="HOGENOM" id="CLU_199806_0_0_5"/>
<keyword evidence="3" id="KW-1185">Reference proteome</keyword>
<reference evidence="2 3" key="1">
    <citation type="submission" date="2015-01" db="EMBL/GenBank/DDBJ databases">
        <title>Draft genome sequence of Rickettsia monacensis strain IrR/Munich.</title>
        <authorList>
            <person name="Felsheim R.F."/>
            <person name="Johnson S.L."/>
            <person name="Kurtti T.J."/>
            <person name="Munderloh U.G."/>
        </authorList>
    </citation>
    <scope>NUCLEOTIDE SEQUENCE [LARGE SCALE GENOMIC DNA]</scope>
    <source>
        <strain evidence="2 3">IrR/Munich</strain>
    </source>
</reference>
<dbReference type="RefSeq" id="WP_023508288.1">
    <property type="nucleotide sequence ID" value="NZ_LN794217.1"/>
</dbReference>
<dbReference type="InterPro" id="IPR025230">
    <property type="entry name" value="DUF4172"/>
</dbReference>
<dbReference type="AlphaFoldDB" id="A0A0B7J0G9"/>
<evidence type="ECO:0000313" key="2">
    <source>
        <dbReference type="EMBL" id="CEO17566.1"/>
    </source>
</evidence>
<reference evidence="3" key="2">
    <citation type="submission" date="2015-01" db="EMBL/GenBank/DDBJ databases">
        <authorList>
            <person name="Felsheim R."/>
        </authorList>
    </citation>
    <scope>NUCLEOTIDE SEQUENCE [LARGE SCALE GENOMIC DNA]</scope>
    <source>
        <strain evidence="3">IrR/Munich</strain>
    </source>
</reference>
<evidence type="ECO:0000259" key="1">
    <source>
        <dbReference type="Pfam" id="PF13776"/>
    </source>
</evidence>
<evidence type="ECO:0000313" key="3">
    <source>
        <dbReference type="Proteomes" id="UP000018149"/>
    </source>
</evidence>
<dbReference type="EMBL" id="LN794217">
    <property type="protein sequence ID" value="CEO17566.1"/>
    <property type="molecule type" value="Genomic_DNA"/>
</dbReference>